<dbReference type="EMBL" id="CP126224">
    <property type="protein sequence ID" value="WIA23816.1"/>
    <property type="molecule type" value="Genomic_DNA"/>
</dbReference>
<keyword evidence="2" id="KW-1185">Reference proteome</keyword>
<name>A0ABY8UQU9_TETOB</name>
<evidence type="ECO:0000313" key="2">
    <source>
        <dbReference type="Proteomes" id="UP001244341"/>
    </source>
</evidence>
<proteinExistence type="predicted"/>
<sequence length="303" mass="31331">MPRCNVQRWQDAKDCWRCCVALISILLVCTPGLHARRLAQAPWEFDPAAPQQPVIPVDANNKSVTVTTRFDTRLPDYKQGDVFVRFDTPDEPTHIKGVDYGATTAIADNTVISTVDYAYDYSVGAKLQTDVSAEAGQGVAVALGRAHGDSKQGSTLSRVKSTAYASRWYMAPGHAISGIANIGRGGRAASYNWNRARASLGSATAGVLAKNLGTGDFIGGNTVGAGGAFTDGDYGATGTLLDNRANTAAGNAAAGYLNLNRAYLEDALAANDPGASAATAVGNAVAGGITIAIADEGAAFIGE</sequence>
<gene>
    <name evidence="1" type="ORF">OEZ85_013487</name>
</gene>
<evidence type="ECO:0000313" key="1">
    <source>
        <dbReference type="EMBL" id="WIA23816.1"/>
    </source>
</evidence>
<accession>A0ABY8UQU9</accession>
<reference evidence="1 2" key="1">
    <citation type="submission" date="2023-05" db="EMBL/GenBank/DDBJ databases">
        <title>A 100% complete, gapless, phased diploid assembly of the Scenedesmus obliquus UTEX 3031 genome.</title>
        <authorList>
            <person name="Biondi T.C."/>
            <person name="Hanschen E.R."/>
            <person name="Kwon T."/>
            <person name="Eng W."/>
            <person name="Kruse C.P.S."/>
            <person name="Koehler S.I."/>
            <person name="Kunde Y."/>
            <person name="Gleasner C.D."/>
            <person name="You Mak K.T."/>
            <person name="Polle J."/>
            <person name="Hovde B.T."/>
            <person name="Starkenburg S.R."/>
        </authorList>
    </citation>
    <scope>NUCLEOTIDE SEQUENCE [LARGE SCALE GENOMIC DNA]</scope>
    <source>
        <strain evidence="1 2">DOE0152z</strain>
    </source>
</reference>
<organism evidence="1 2">
    <name type="scientific">Tetradesmus obliquus</name>
    <name type="common">Green alga</name>
    <name type="synonym">Acutodesmus obliquus</name>
    <dbReference type="NCBI Taxonomy" id="3088"/>
    <lineage>
        <taxon>Eukaryota</taxon>
        <taxon>Viridiplantae</taxon>
        <taxon>Chlorophyta</taxon>
        <taxon>core chlorophytes</taxon>
        <taxon>Chlorophyceae</taxon>
        <taxon>CS clade</taxon>
        <taxon>Sphaeropleales</taxon>
        <taxon>Scenedesmaceae</taxon>
        <taxon>Tetradesmus</taxon>
    </lineage>
</organism>
<dbReference type="Proteomes" id="UP001244341">
    <property type="component" value="Chromosome 17b"/>
</dbReference>
<evidence type="ECO:0008006" key="3">
    <source>
        <dbReference type="Google" id="ProtNLM"/>
    </source>
</evidence>
<protein>
    <recommendedName>
        <fullName evidence="3">Trimeric autotransporter adhesin YadA-like head domain-containing protein</fullName>
    </recommendedName>
</protein>